<protein>
    <recommendedName>
        <fullName evidence="3">Transposase</fullName>
    </recommendedName>
</protein>
<organism evidence="1 2">
    <name type="scientific">Enhydrobacter aerosaccus</name>
    <dbReference type="NCBI Taxonomy" id="225324"/>
    <lineage>
        <taxon>Bacteria</taxon>
        <taxon>Pseudomonadati</taxon>
        <taxon>Pseudomonadota</taxon>
        <taxon>Alphaproteobacteria</taxon>
        <taxon>Hyphomicrobiales</taxon>
        <taxon>Enhydrobacter</taxon>
    </lineage>
</organism>
<evidence type="ECO:0000313" key="1">
    <source>
        <dbReference type="EMBL" id="KND22173.1"/>
    </source>
</evidence>
<keyword evidence="2" id="KW-1185">Reference proteome</keyword>
<comment type="caution">
    <text evidence="1">The sequence shown here is derived from an EMBL/GenBank/DDBJ whole genome shotgun (WGS) entry which is preliminary data.</text>
</comment>
<dbReference type="Proteomes" id="UP000053900">
    <property type="component" value="Unassembled WGS sequence"/>
</dbReference>
<name>A0ABR5IM86_9HYPH</name>
<evidence type="ECO:0000313" key="2">
    <source>
        <dbReference type="Proteomes" id="UP000053900"/>
    </source>
</evidence>
<sequence length="121" mass="15385">MQKLEKTHKKTKVQYRSSGRKKIYFPWESCRYPNLRNQIYSYFRTQQERSFHYLHKAEYWDYNIKLRPKRGKHLPHIWDDKPTYAFKYAKSWKHNSKRRHQWYREKDGFREKMQSDYILTD</sequence>
<dbReference type="EMBL" id="LGSW01000003">
    <property type="protein sequence ID" value="KND22173.1"/>
    <property type="molecule type" value="Genomic_DNA"/>
</dbReference>
<evidence type="ECO:0008006" key="3">
    <source>
        <dbReference type="Google" id="ProtNLM"/>
    </source>
</evidence>
<accession>A0ABR5IM86</accession>
<gene>
    <name evidence="1" type="ORF">AFK20_06330</name>
</gene>
<reference evidence="1 2" key="1">
    <citation type="submission" date="2015-07" db="EMBL/GenBank/DDBJ databases">
        <title>Draft genome of Enhydrobacter aerosaccus.</title>
        <authorList>
            <person name="Wang X."/>
        </authorList>
    </citation>
    <scope>NUCLEOTIDE SEQUENCE [LARGE SCALE GENOMIC DNA]</scope>
    <source>
        <strain evidence="1 2">CGMCC9176</strain>
    </source>
</reference>
<proteinExistence type="predicted"/>